<dbReference type="Pfam" id="PF00400">
    <property type="entry name" value="WD40"/>
    <property type="match status" value="7"/>
</dbReference>
<dbReference type="SMART" id="SM00320">
    <property type="entry name" value="WD40"/>
    <property type="match status" value="7"/>
</dbReference>
<protein>
    <recommendedName>
        <fullName evidence="4">T6SS Phospholipase effector Tle1-like catalytic domain-containing protein</fullName>
    </recommendedName>
</protein>
<evidence type="ECO:0000256" key="3">
    <source>
        <dbReference type="PROSITE-ProRule" id="PRU00221"/>
    </source>
</evidence>
<dbReference type="Proteomes" id="UP000467700">
    <property type="component" value="Unassembled WGS sequence"/>
</dbReference>
<feature type="repeat" description="WD" evidence="3">
    <location>
        <begin position="716"/>
        <end position="757"/>
    </location>
</feature>
<dbReference type="Gene3D" id="2.130.10.10">
    <property type="entry name" value="YVTN repeat-like/Quinoprotein amine dehydrogenase"/>
    <property type="match status" value="4"/>
</dbReference>
<dbReference type="InterPro" id="IPR018712">
    <property type="entry name" value="Tle1-like_cat"/>
</dbReference>
<feature type="repeat" description="WD" evidence="3">
    <location>
        <begin position="759"/>
        <end position="800"/>
    </location>
</feature>
<feature type="repeat" description="WD" evidence="3">
    <location>
        <begin position="845"/>
        <end position="880"/>
    </location>
</feature>
<feature type="repeat" description="WD" evidence="3">
    <location>
        <begin position="586"/>
        <end position="627"/>
    </location>
</feature>
<dbReference type="PRINTS" id="PR00320">
    <property type="entry name" value="GPROTEINBRPT"/>
</dbReference>
<proteinExistence type="predicted"/>
<keyword evidence="2" id="KW-0677">Repeat</keyword>
<feature type="repeat" description="WD" evidence="3">
    <location>
        <begin position="629"/>
        <end position="670"/>
    </location>
</feature>
<dbReference type="AlphaFoldDB" id="A0A8S0WYK0"/>
<dbReference type="InterPro" id="IPR015943">
    <property type="entry name" value="WD40/YVTN_repeat-like_dom_sf"/>
</dbReference>
<accession>A0A8S0WYK0</accession>
<evidence type="ECO:0000259" key="4">
    <source>
        <dbReference type="Pfam" id="PF09994"/>
    </source>
</evidence>
<organism evidence="5 6">
    <name type="scientific">Cyclocybe aegerita</name>
    <name type="common">Black poplar mushroom</name>
    <name type="synonym">Agrocybe aegerita</name>
    <dbReference type="NCBI Taxonomy" id="1973307"/>
    <lineage>
        <taxon>Eukaryota</taxon>
        <taxon>Fungi</taxon>
        <taxon>Dikarya</taxon>
        <taxon>Basidiomycota</taxon>
        <taxon>Agaricomycotina</taxon>
        <taxon>Agaricomycetes</taxon>
        <taxon>Agaricomycetidae</taxon>
        <taxon>Agaricales</taxon>
        <taxon>Agaricineae</taxon>
        <taxon>Bolbitiaceae</taxon>
        <taxon>Cyclocybe</taxon>
    </lineage>
</organism>
<feature type="repeat" description="WD" evidence="3">
    <location>
        <begin position="673"/>
        <end position="714"/>
    </location>
</feature>
<dbReference type="InterPro" id="IPR001680">
    <property type="entry name" value="WD40_rpt"/>
</dbReference>
<dbReference type="PROSITE" id="PS50294">
    <property type="entry name" value="WD_REPEATS_REGION"/>
    <property type="match status" value="7"/>
</dbReference>
<evidence type="ECO:0000313" key="5">
    <source>
        <dbReference type="EMBL" id="CAA7268966.1"/>
    </source>
</evidence>
<feature type="domain" description="T6SS Phospholipase effector Tle1-like catalytic" evidence="4">
    <location>
        <begin position="48"/>
        <end position="356"/>
    </location>
</feature>
<evidence type="ECO:0000256" key="1">
    <source>
        <dbReference type="ARBA" id="ARBA00022574"/>
    </source>
</evidence>
<evidence type="ECO:0000256" key="2">
    <source>
        <dbReference type="ARBA" id="ARBA00022737"/>
    </source>
</evidence>
<dbReference type="InterPro" id="IPR011048">
    <property type="entry name" value="Haem_d1_sf"/>
</dbReference>
<dbReference type="PANTHER" id="PTHR14604">
    <property type="entry name" value="WD40 REPEAT PF20"/>
    <property type="match status" value="1"/>
</dbReference>
<keyword evidence="1 3" id="KW-0853">WD repeat</keyword>
<dbReference type="SUPFAM" id="SSF50998">
    <property type="entry name" value="Quinoprotein alcohol dehydrogenase-like"/>
    <property type="match status" value="1"/>
</dbReference>
<dbReference type="InterPro" id="IPR020472">
    <property type="entry name" value="WD40_PAC1"/>
</dbReference>
<dbReference type="OrthoDB" id="538223at2759"/>
<name>A0A8S0WYK0_CYCAE</name>
<dbReference type="CDD" id="cd00200">
    <property type="entry name" value="WD40"/>
    <property type="match status" value="1"/>
</dbReference>
<dbReference type="PROSITE" id="PS50082">
    <property type="entry name" value="WD_REPEATS_2"/>
    <property type="match status" value="7"/>
</dbReference>
<feature type="repeat" description="WD" evidence="3">
    <location>
        <begin position="802"/>
        <end position="843"/>
    </location>
</feature>
<dbReference type="EMBL" id="CACVBS010000072">
    <property type="protein sequence ID" value="CAA7268966.1"/>
    <property type="molecule type" value="Genomic_DNA"/>
</dbReference>
<sequence length="902" mass="99853">MAERTEAMLGQNGSVADSGYACTPLHGANPPSKPTCSKMPCGHTMGGRNLIVCIDGTSNQFGDKNTNVIELYNLILKAEEDQQHTWYNSGIGTYAQPSWKSPKYCKKVLRHKIDLAVACDFEKTVLGSYEWLSDQYRSGDCIFLFGFSRGAFQVRVLSAMIEKVGLIHRGNKMQIPFAYELYADSAGDKKTANKVGYSKSDDEGSNTSKAERFKSTFSRGDVKVHFVGAWDTVSSIGIVRGSPMLPGTVDGMGHVCYFRHALALDERRVKFLPEFAYGGTTLGDEDPDDPLRAEDRPRDVVPRIEDKECSQTRAKRGSKRPHTKEVWFAGTHSDIGGGNVDNAVMNRGRPPLRWMVFEAGSVGLRMAPFRRDLSSSEQITFIESLTWPWWPFEFLPFKRLTFNRSEGSRTITWMPHLGAGRKIHPGQKIHSSLLLTDKQSEVYTPKARPPERNGFWEKLRKGEETKGKWLEVDLHEIVKDIVDNFAELDEVWERVMAIAPSAEGKRALYSALVDTMAVPNISNKTKIETLDFVLRKLSPDHSLLFPVPSDRILPVISRLSESEKENHREIVQTFTARLTTPCLHVLEKDNELVFSVAYSPDGTNIASGSWDGRICLWDAVTGTILREPFEGQRDPVKTVAFSPDGKRIASGSDDQTIRIWDAETGSLVVVGSFKEHTGGVNSVAFSPDGSRIVSGSSDGKVRIWEAETVKPVGKAFRGHTAQVWSVAFFPDGKRVVSGSFDKTVRIWDAETGNEVGKPLQGHTDFITSVAISPDGSRIVSGAEDKTIWIWDAMTGEKVVGPIRGHTGRVWSVAFSPDGQYIVSGSRDKTVRIWDAETGKQVGEPLRGHTESVWSVASSPDGKRVASGSRDCTVRIWDVETWVKVARLDSVEKATGPQASGLS</sequence>
<dbReference type="InterPro" id="IPR050995">
    <property type="entry name" value="WD-F-box_domain-protein"/>
</dbReference>
<dbReference type="PANTHER" id="PTHR14604:SF4">
    <property type="entry name" value="F-BOX DOMAIN-CONTAINING PROTEIN"/>
    <property type="match status" value="1"/>
</dbReference>
<comment type="caution">
    <text evidence="5">The sequence shown here is derived from an EMBL/GenBank/DDBJ whole genome shotgun (WGS) entry which is preliminary data.</text>
</comment>
<evidence type="ECO:0000313" key="6">
    <source>
        <dbReference type="Proteomes" id="UP000467700"/>
    </source>
</evidence>
<keyword evidence="6" id="KW-1185">Reference proteome</keyword>
<dbReference type="InterPro" id="IPR019775">
    <property type="entry name" value="WD40_repeat_CS"/>
</dbReference>
<reference evidence="5 6" key="1">
    <citation type="submission" date="2020-01" db="EMBL/GenBank/DDBJ databases">
        <authorList>
            <person name="Gupta K D."/>
        </authorList>
    </citation>
    <scope>NUCLEOTIDE SEQUENCE [LARGE SCALE GENOMIC DNA]</scope>
</reference>
<dbReference type="PROSITE" id="PS00678">
    <property type="entry name" value="WD_REPEATS_1"/>
    <property type="match status" value="6"/>
</dbReference>
<dbReference type="SUPFAM" id="SSF51004">
    <property type="entry name" value="C-terminal (heme d1) domain of cytochrome cd1-nitrite reductase"/>
    <property type="match status" value="1"/>
</dbReference>
<dbReference type="InterPro" id="IPR011047">
    <property type="entry name" value="Quinoprotein_ADH-like_sf"/>
</dbReference>
<gene>
    <name evidence="5" type="ORF">AAE3_LOCUS11171</name>
</gene>
<dbReference type="Pfam" id="PF09994">
    <property type="entry name" value="T6SS_Tle1-like_cat"/>
    <property type="match status" value="1"/>
</dbReference>